<dbReference type="InterPro" id="IPR053154">
    <property type="entry name" value="c-di-AMP_regulator"/>
</dbReference>
<proteinExistence type="predicted"/>
<evidence type="ECO:0000256" key="1">
    <source>
        <dbReference type="SAM" id="Phobius"/>
    </source>
</evidence>
<keyword evidence="1" id="KW-0472">Membrane</keyword>
<dbReference type="PANTHER" id="PTHR37804">
    <property type="entry name" value="CDAA REGULATORY PROTEIN CDAR"/>
    <property type="match status" value="1"/>
</dbReference>
<evidence type="ECO:0000313" key="2">
    <source>
        <dbReference type="EMBL" id="TKB95595.1"/>
    </source>
</evidence>
<gene>
    <name evidence="2" type="ORF">FA046_16480</name>
</gene>
<dbReference type="EMBL" id="SWBP01000008">
    <property type="protein sequence ID" value="TKB95595.1"/>
    <property type="molecule type" value="Genomic_DNA"/>
</dbReference>
<dbReference type="Pfam" id="PF07949">
    <property type="entry name" value="YbbR"/>
    <property type="match status" value="1"/>
</dbReference>
<dbReference type="OrthoDB" id="1115707at2"/>
<dbReference type="Gene3D" id="2.170.120.40">
    <property type="entry name" value="YbbR-like domain"/>
    <property type="match status" value="1"/>
</dbReference>
<evidence type="ECO:0000313" key="3">
    <source>
        <dbReference type="Proteomes" id="UP000308181"/>
    </source>
</evidence>
<accession>A0A4U1BUM6</accession>
<dbReference type="Gene3D" id="2.170.120.30">
    <property type="match status" value="1"/>
</dbReference>
<comment type="caution">
    <text evidence="2">The sequence shown here is derived from an EMBL/GenBank/DDBJ whole genome shotgun (WGS) entry which is preliminary data.</text>
</comment>
<keyword evidence="1" id="KW-1133">Transmembrane helix</keyword>
<protein>
    <submittedName>
        <fullName evidence="2">YbbR-like domain-containing protein</fullName>
    </submittedName>
</protein>
<dbReference type="RefSeq" id="WP_136827641.1">
    <property type="nucleotide sequence ID" value="NZ_SWBP01000008.1"/>
</dbReference>
<organism evidence="2 3">
    <name type="scientific">Pedobacter cryophilus</name>
    <dbReference type="NCBI Taxonomy" id="2571271"/>
    <lineage>
        <taxon>Bacteria</taxon>
        <taxon>Pseudomonadati</taxon>
        <taxon>Bacteroidota</taxon>
        <taxon>Sphingobacteriia</taxon>
        <taxon>Sphingobacteriales</taxon>
        <taxon>Sphingobacteriaceae</taxon>
        <taxon>Pedobacter</taxon>
    </lineage>
</organism>
<feature type="transmembrane region" description="Helical" evidence="1">
    <location>
        <begin position="14"/>
        <end position="33"/>
    </location>
</feature>
<name>A0A4U1BUM6_9SPHI</name>
<dbReference type="Proteomes" id="UP000308181">
    <property type="component" value="Unassembled WGS sequence"/>
</dbReference>
<keyword evidence="1" id="KW-0812">Transmembrane</keyword>
<dbReference type="AlphaFoldDB" id="A0A4U1BUM6"/>
<reference evidence="2 3" key="1">
    <citation type="submission" date="2019-04" db="EMBL/GenBank/DDBJ databases">
        <title>Pedobacter sp. AR-3-17 sp. nov., isolated from Arctic soil.</title>
        <authorList>
            <person name="Dahal R.H."/>
            <person name="Kim D.-U."/>
        </authorList>
    </citation>
    <scope>NUCLEOTIDE SEQUENCE [LARGE SCALE GENOMIC DNA]</scope>
    <source>
        <strain evidence="2 3">AR-3-17</strain>
    </source>
</reference>
<dbReference type="PANTHER" id="PTHR37804:SF1">
    <property type="entry name" value="CDAA REGULATORY PROTEIN CDAR"/>
    <property type="match status" value="1"/>
</dbReference>
<sequence>MAIIKLTAVERRKLSIFFTCVFLAVVAWLFFSLSNKYEYEVKTVVNFRNLPVNKAFNPLQSDTVLLTVQGSGWQLLFTRMRIYPRDVRVDLKSLEKRNFVTFSEQINSINNYYSSDQKIINIQPDTLYFDFTTRKVKKVPVKLLNDLVFVKQFGQSAKTILKPDEVTITGPQDQLDKISFWLTDTFKRKGIKSRITDKISLQKPKEANISIFPSSTEIQIPVEEFTEKELFVPIKVIHNQQYYNVKLVPDKVKITLMVSLSDFANVTEENFEAVVDLNLWKNENANELPVQIIKKKAFSRIRKIEPLQVNFIIKK</sequence>
<dbReference type="InterPro" id="IPR012505">
    <property type="entry name" value="YbbR"/>
</dbReference>
<keyword evidence="3" id="KW-1185">Reference proteome</keyword>